<evidence type="ECO:0000313" key="1">
    <source>
        <dbReference type="EMBL" id="DAF63736.1"/>
    </source>
</evidence>
<reference evidence="1" key="1">
    <citation type="journal article" date="2021" name="Proc. Natl. Acad. Sci. U.S.A.">
        <title>A Catalog of Tens of Thousands of Viruses from Human Metagenomes Reveals Hidden Associations with Chronic Diseases.</title>
        <authorList>
            <person name="Tisza M.J."/>
            <person name="Buck C.B."/>
        </authorList>
    </citation>
    <scope>NUCLEOTIDE SEQUENCE</scope>
    <source>
        <strain evidence="1">Ctz6O13</strain>
    </source>
</reference>
<organism evidence="1">
    <name type="scientific">Podoviridae sp. ctz6O13</name>
    <dbReference type="NCBI Taxonomy" id="2827757"/>
    <lineage>
        <taxon>Viruses</taxon>
        <taxon>Duplodnaviria</taxon>
        <taxon>Heunggongvirae</taxon>
        <taxon>Uroviricota</taxon>
        <taxon>Caudoviricetes</taxon>
    </lineage>
</organism>
<proteinExistence type="predicted"/>
<name>A0A8S5TKT1_9CAUD</name>
<dbReference type="EMBL" id="BK032843">
    <property type="protein sequence ID" value="DAF63736.1"/>
    <property type="molecule type" value="Genomic_DNA"/>
</dbReference>
<accession>A0A8S5TKT1</accession>
<sequence length="29" mass="3319">MGKIMPPLSVMVMRKPRICWECLKPISSS</sequence>
<protein>
    <submittedName>
        <fullName evidence="1">Zinc finger domain protein</fullName>
    </submittedName>
</protein>